<dbReference type="GO" id="GO:0004497">
    <property type="term" value="F:monooxygenase activity"/>
    <property type="evidence" value="ECO:0007669"/>
    <property type="project" value="UniProtKB-KW"/>
</dbReference>
<evidence type="ECO:0000259" key="3">
    <source>
        <dbReference type="Pfam" id="PF03992"/>
    </source>
</evidence>
<keyword evidence="2" id="KW-0812">Transmembrane</keyword>
<keyword evidence="4" id="KW-0503">Monooxygenase</keyword>
<dbReference type="InterPro" id="IPR011008">
    <property type="entry name" value="Dimeric_a/b-barrel"/>
</dbReference>
<feature type="transmembrane region" description="Helical" evidence="2">
    <location>
        <begin position="133"/>
        <end position="161"/>
    </location>
</feature>
<evidence type="ECO:0000256" key="1">
    <source>
        <dbReference type="SAM" id="MobiDB-lite"/>
    </source>
</evidence>
<gene>
    <name evidence="4" type="ORF">SM611_25755</name>
</gene>
<keyword evidence="2" id="KW-1133">Transmembrane helix</keyword>
<organism evidence="4 5">
    <name type="scientific">Actinomadura monticuli</name>
    <dbReference type="NCBI Taxonomy" id="3097367"/>
    <lineage>
        <taxon>Bacteria</taxon>
        <taxon>Bacillati</taxon>
        <taxon>Actinomycetota</taxon>
        <taxon>Actinomycetes</taxon>
        <taxon>Streptosporangiales</taxon>
        <taxon>Thermomonosporaceae</taxon>
        <taxon>Actinomadura</taxon>
    </lineage>
</organism>
<dbReference type="RefSeq" id="WP_371952521.1">
    <property type="nucleotide sequence ID" value="NZ_JAXCEI010000012.1"/>
</dbReference>
<feature type="transmembrane region" description="Helical" evidence="2">
    <location>
        <begin position="6"/>
        <end position="23"/>
    </location>
</feature>
<feature type="transmembrane region" description="Helical" evidence="2">
    <location>
        <begin position="94"/>
        <end position="113"/>
    </location>
</feature>
<dbReference type="SUPFAM" id="SSF54909">
    <property type="entry name" value="Dimeric alpha+beta barrel"/>
    <property type="match status" value="1"/>
</dbReference>
<sequence length="435" mass="45819">MVDALLALLATLGALVATGLLVQRAYKDRLLYLIAWSFTQVGLTLALLCMAFGFMMGFNGPLFRVLELGAALIGPVWLALGMIELIARYVQVRFAAWLFAISYTVVAIVILILDPLKGSLSKSLPKPSATYDALPLLLIDGAHVVAVISLAACTGVTAWLASKQDQEAAELLIPIALVALAGVLVVSGTRGFLPAPLAVIALGAAAGLVWYGAMRTIPVYDEEGYDGYDRGDFAGEPATGYEEQAYAMKPEPVPAPTPSPEPRTPEPRRGELRFPEPAAEELRFAADNPAGPTAVDGLGGRGGLPAGAPAGLPAPGGIPPMGGELANACGQITVYTLLDGREEAFDRLAADLVKAALAAEPDTVVFACHEVVGGPTQRIFYQLFRDEAAFAAHRGQAHLRRFLAESRTHVLATNVIELKLGPAKVPLPAPEFPGR</sequence>
<feature type="transmembrane region" description="Helical" evidence="2">
    <location>
        <begin position="192"/>
        <end position="213"/>
    </location>
</feature>
<accession>A0ABV4QI49</accession>
<protein>
    <submittedName>
        <fullName evidence="4">Antibiotic biosynthesis monooxygenase</fullName>
    </submittedName>
</protein>
<feature type="transmembrane region" description="Helical" evidence="2">
    <location>
        <begin position="30"/>
        <end position="56"/>
    </location>
</feature>
<evidence type="ECO:0000313" key="5">
    <source>
        <dbReference type="Proteomes" id="UP001569963"/>
    </source>
</evidence>
<comment type="caution">
    <text evidence="4">The sequence shown here is derived from an EMBL/GenBank/DDBJ whole genome shotgun (WGS) entry which is preliminary data.</text>
</comment>
<proteinExistence type="predicted"/>
<dbReference type="InterPro" id="IPR007138">
    <property type="entry name" value="ABM_dom"/>
</dbReference>
<dbReference type="Gene3D" id="3.30.70.100">
    <property type="match status" value="1"/>
</dbReference>
<keyword evidence="5" id="KW-1185">Reference proteome</keyword>
<feature type="transmembrane region" description="Helical" evidence="2">
    <location>
        <begin position="168"/>
        <end position="186"/>
    </location>
</feature>
<name>A0ABV4QI49_9ACTN</name>
<feature type="transmembrane region" description="Helical" evidence="2">
    <location>
        <begin position="68"/>
        <end position="87"/>
    </location>
</feature>
<evidence type="ECO:0000256" key="2">
    <source>
        <dbReference type="SAM" id="Phobius"/>
    </source>
</evidence>
<dbReference type="EMBL" id="JAXCEI010000012">
    <property type="protein sequence ID" value="MFA1542356.1"/>
    <property type="molecule type" value="Genomic_DNA"/>
</dbReference>
<feature type="compositionally biased region" description="Pro residues" evidence="1">
    <location>
        <begin position="251"/>
        <end position="262"/>
    </location>
</feature>
<dbReference type="Proteomes" id="UP001569963">
    <property type="component" value="Unassembled WGS sequence"/>
</dbReference>
<keyword evidence="4" id="KW-0560">Oxidoreductase</keyword>
<evidence type="ECO:0000313" key="4">
    <source>
        <dbReference type="EMBL" id="MFA1542356.1"/>
    </source>
</evidence>
<feature type="region of interest" description="Disordered" evidence="1">
    <location>
        <begin position="249"/>
        <end position="271"/>
    </location>
</feature>
<feature type="domain" description="ABM" evidence="3">
    <location>
        <begin position="333"/>
        <end position="404"/>
    </location>
</feature>
<keyword evidence="2" id="KW-0472">Membrane</keyword>
<reference evidence="4 5" key="1">
    <citation type="submission" date="2023-11" db="EMBL/GenBank/DDBJ databases">
        <title>Actinomadura monticuli sp. nov., isolated from volcanic ash.</title>
        <authorList>
            <person name="Lee S.D."/>
            <person name="Yang H."/>
            <person name="Kim I.S."/>
        </authorList>
    </citation>
    <scope>NUCLEOTIDE SEQUENCE [LARGE SCALE GENOMIC DNA]</scope>
    <source>
        <strain evidence="4 5">DLS-62</strain>
    </source>
</reference>
<dbReference type="Pfam" id="PF03992">
    <property type="entry name" value="ABM"/>
    <property type="match status" value="1"/>
</dbReference>